<proteinExistence type="predicted"/>
<evidence type="ECO:0000259" key="1">
    <source>
        <dbReference type="Pfam" id="PF00646"/>
    </source>
</evidence>
<sequence>AEESPHKKRKTCPAPSPIWLLPEEMVLSCISRVSRSDQAALSLVSRSYRFLGKYGSSDVFHLDCKTHTWRQVPSMGVGRVSAAVGVVGGKIYVFRGCWDDDSSKWAEEEKVYAVDLMERSLYYSPSESKWGRGNHSQVRGKRRDWCVIDNIIYSCDCLGDLCWCEQNQLLECSEPEPEREGMYWKKVQGLGSLKQSLSSSRLVHFDGRYEALWEARKIGFGSDHKLIDLLPGARLCKFGSNLVLFWDVIEGDRFEIWCAEISLERRQGAEIWGYIEWSHPVMTVEPFLHRRYKVLHSVSVTL</sequence>
<name>V4K152_EUTSA</name>
<dbReference type="PANTHER" id="PTHR24414:SF178">
    <property type="entry name" value="F-BOX DOMAIN-CONTAINING PROTEIN"/>
    <property type="match status" value="1"/>
</dbReference>
<organism evidence="2 3">
    <name type="scientific">Eutrema salsugineum</name>
    <name type="common">Saltwater cress</name>
    <name type="synonym">Sisymbrium salsugineum</name>
    <dbReference type="NCBI Taxonomy" id="72664"/>
    <lineage>
        <taxon>Eukaryota</taxon>
        <taxon>Viridiplantae</taxon>
        <taxon>Streptophyta</taxon>
        <taxon>Embryophyta</taxon>
        <taxon>Tracheophyta</taxon>
        <taxon>Spermatophyta</taxon>
        <taxon>Magnoliopsida</taxon>
        <taxon>eudicotyledons</taxon>
        <taxon>Gunneridae</taxon>
        <taxon>Pentapetalae</taxon>
        <taxon>rosids</taxon>
        <taxon>malvids</taxon>
        <taxon>Brassicales</taxon>
        <taxon>Brassicaceae</taxon>
        <taxon>Eutremeae</taxon>
        <taxon>Eutrema</taxon>
    </lineage>
</organism>
<dbReference type="InterPro" id="IPR001810">
    <property type="entry name" value="F-box_dom"/>
</dbReference>
<dbReference type="InterPro" id="IPR050354">
    <property type="entry name" value="F-box/kelch-repeat_ARATH"/>
</dbReference>
<dbReference type="Gramene" id="ESQ31610">
    <property type="protein sequence ID" value="ESQ31610"/>
    <property type="gene ID" value="EUTSA_v10005688mg"/>
</dbReference>
<dbReference type="SUPFAM" id="SSF117281">
    <property type="entry name" value="Kelch motif"/>
    <property type="match status" value="1"/>
</dbReference>
<reference evidence="2 3" key="1">
    <citation type="journal article" date="2013" name="Front. Plant Sci.">
        <title>The Reference Genome of the Halophytic Plant Eutrema salsugineum.</title>
        <authorList>
            <person name="Yang R."/>
            <person name="Jarvis D.E."/>
            <person name="Chen H."/>
            <person name="Beilstein M.A."/>
            <person name="Grimwood J."/>
            <person name="Jenkins J."/>
            <person name="Shu S."/>
            <person name="Prochnik S."/>
            <person name="Xin M."/>
            <person name="Ma C."/>
            <person name="Schmutz J."/>
            <person name="Wing R.A."/>
            <person name="Mitchell-Olds T."/>
            <person name="Schumaker K.S."/>
            <person name="Wang X."/>
        </authorList>
    </citation>
    <scope>NUCLEOTIDE SEQUENCE [LARGE SCALE GENOMIC DNA]</scope>
</reference>
<dbReference type="InterPro" id="IPR015915">
    <property type="entry name" value="Kelch-typ_b-propeller"/>
</dbReference>
<protein>
    <recommendedName>
        <fullName evidence="1">F-box domain-containing protein</fullName>
    </recommendedName>
</protein>
<dbReference type="AlphaFoldDB" id="V4K152"/>
<dbReference type="Pfam" id="PF01344">
    <property type="entry name" value="Kelch_1"/>
    <property type="match status" value="2"/>
</dbReference>
<dbReference type="Pfam" id="PF00646">
    <property type="entry name" value="F-box"/>
    <property type="match status" value="1"/>
</dbReference>
<keyword evidence="3" id="KW-1185">Reference proteome</keyword>
<dbReference type="EMBL" id="KI517748">
    <property type="protein sequence ID" value="ESQ31610.1"/>
    <property type="molecule type" value="Genomic_DNA"/>
</dbReference>
<dbReference type="Proteomes" id="UP000030689">
    <property type="component" value="Unassembled WGS sequence"/>
</dbReference>
<evidence type="ECO:0000313" key="2">
    <source>
        <dbReference type="EMBL" id="ESQ31610.1"/>
    </source>
</evidence>
<dbReference type="InterPro" id="IPR036047">
    <property type="entry name" value="F-box-like_dom_sf"/>
</dbReference>
<dbReference type="eggNOG" id="KOG1072">
    <property type="taxonomic scope" value="Eukaryota"/>
</dbReference>
<dbReference type="Gene3D" id="2.120.10.80">
    <property type="entry name" value="Kelch-type beta propeller"/>
    <property type="match status" value="1"/>
</dbReference>
<accession>V4K152</accession>
<evidence type="ECO:0000313" key="3">
    <source>
        <dbReference type="Proteomes" id="UP000030689"/>
    </source>
</evidence>
<dbReference type="KEGG" id="eus:EUTSA_v10005688mg"/>
<dbReference type="SUPFAM" id="SSF81383">
    <property type="entry name" value="F-box domain"/>
    <property type="match status" value="1"/>
</dbReference>
<dbReference type="PANTHER" id="PTHR24414">
    <property type="entry name" value="F-BOX/KELCH-REPEAT PROTEIN SKIP4"/>
    <property type="match status" value="1"/>
</dbReference>
<gene>
    <name evidence="2" type="ORF">EUTSA_v10005688mg</name>
</gene>
<dbReference type="InterPro" id="IPR006652">
    <property type="entry name" value="Kelch_1"/>
</dbReference>
<feature type="domain" description="F-box" evidence="1">
    <location>
        <begin position="20"/>
        <end position="51"/>
    </location>
</feature>
<feature type="non-terminal residue" evidence="2">
    <location>
        <position position="1"/>
    </location>
</feature>